<evidence type="ECO:0000256" key="10">
    <source>
        <dbReference type="SAM" id="MobiDB-lite"/>
    </source>
</evidence>
<dbReference type="InterPro" id="IPR036397">
    <property type="entry name" value="RNaseH_sf"/>
</dbReference>
<evidence type="ECO:0000256" key="1">
    <source>
        <dbReference type="ARBA" id="ARBA00004123"/>
    </source>
</evidence>
<evidence type="ECO:0000256" key="8">
    <source>
        <dbReference type="ARBA" id="ARBA00043957"/>
    </source>
</evidence>
<dbReference type="GO" id="GO:0071039">
    <property type="term" value="P:nuclear polyadenylation-dependent CUT catabolic process"/>
    <property type="evidence" value="ECO:0007669"/>
    <property type="project" value="TreeGrafter"/>
</dbReference>
<dbReference type="SMART" id="SM00474">
    <property type="entry name" value="35EXOc"/>
    <property type="match status" value="1"/>
</dbReference>
<dbReference type="GO" id="GO:0071040">
    <property type="term" value="P:nuclear polyadenylation-dependent antisense transcript catabolic process"/>
    <property type="evidence" value="ECO:0007669"/>
    <property type="project" value="TreeGrafter"/>
</dbReference>
<dbReference type="GO" id="GO:0071038">
    <property type="term" value="P:TRAMP-dependent tRNA surveillance pathway"/>
    <property type="evidence" value="ECO:0007669"/>
    <property type="project" value="TreeGrafter"/>
</dbReference>
<dbReference type="GO" id="GO:0000175">
    <property type="term" value="F:3'-5'-RNA exonuclease activity"/>
    <property type="evidence" value="ECO:0007669"/>
    <property type="project" value="InterPro"/>
</dbReference>
<gene>
    <name evidence="12" type="ORF">CAMP_LOCUS5143</name>
</gene>
<dbReference type="SMART" id="SM00341">
    <property type="entry name" value="HRDC"/>
    <property type="match status" value="1"/>
</dbReference>
<evidence type="ECO:0000313" key="13">
    <source>
        <dbReference type="Proteomes" id="UP001152747"/>
    </source>
</evidence>
<comment type="caution">
    <text evidence="12">The sequence shown here is derived from an EMBL/GenBank/DDBJ whole genome shotgun (WGS) entry which is preliminary data.</text>
</comment>
<dbReference type="InterPro" id="IPR012588">
    <property type="entry name" value="Exosome-assoc_fac_Rrp6_N"/>
</dbReference>
<proteinExistence type="inferred from homology"/>
<dbReference type="GO" id="GO:0071044">
    <property type="term" value="P:histone mRNA catabolic process"/>
    <property type="evidence" value="ECO:0007669"/>
    <property type="project" value="TreeGrafter"/>
</dbReference>
<dbReference type="AlphaFoldDB" id="A0A9P1IE87"/>
<evidence type="ECO:0000256" key="5">
    <source>
        <dbReference type="ARBA" id="ARBA00022835"/>
    </source>
</evidence>
<dbReference type="GO" id="GO:0071036">
    <property type="term" value="P:nuclear polyadenylation-dependent snoRNA catabolic process"/>
    <property type="evidence" value="ECO:0007669"/>
    <property type="project" value="TreeGrafter"/>
</dbReference>
<evidence type="ECO:0000313" key="12">
    <source>
        <dbReference type="EMBL" id="CAI5442506.1"/>
    </source>
</evidence>
<evidence type="ECO:0000256" key="4">
    <source>
        <dbReference type="ARBA" id="ARBA00022801"/>
    </source>
</evidence>
<dbReference type="GO" id="GO:0071051">
    <property type="term" value="P:poly(A)-dependent snoRNA 3'-end processing"/>
    <property type="evidence" value="ECO:0007669"/>
    <property type="project" value="TreeGrafter"/>
</dbReference>
<feature type="compositionally biased region" description="Basic residues" evidence="10">
    <location>
        <begin position="823"/>
        <end position="840"/>
    </location>
</feature>
<accession>A0A9P1IE87</accession>
<dbReference type="Gene3D" id="3.30.420.10">
    <property type="entry name" value="Ribonuclease H-like superfamily/Ribonuclease H"/>
    <property type="match status" value="1"/>
</dbReference>
<evidence type="ECO:0000256" key="2">
    <source>
        <dbReference type="ARBA" id="ARBA00022552"/>
    </source>
</evidence>
<feature type="compositionally biased region" description="Basic residues" evidence="10">
    <location>
        <begin position="753"/>
        <end position="762"/>
    </location>
</feature>
<dbReference type="GO" id="GO:0000467">
    <property type="term" value="P:exonucleolytic trimming to generate mature 3'-end of 5.8S rRNA from tricistronic rRNA transcript (SSU-rRNA, 5.8S rRNA, LSU-rRNA)"/>
    <property type="evidence" value="ECO:0007669"/>
    <property type="project" value="InterPro"/>
</dbReference>
<dbReference type="EMBL" id="CANHGI010000002">
    <property type="protein sequence ID" value="CAI5442506.1"/>
    <property type="molecule type" value="Genomic_DNA"/>
</dbReference>
<feature type="domain" description="HRDC" evidence="11">
    <location>
        <begin position="470"/>
        <end position="550"/>
    </location>
</feature>
<organism evidence="12 13">
    <name type="scientific">Caenorhabditis angaria</name>
    <dbReference type="NCBI Taxonomy" id="860376"/>
    <lineage>
        <taxon>Eukaryota</taxon>
        <taxon>Metazoa</taxon>
        <taxon>Ecdysozoa</taxon>
        <taxon>Nematoda</taxon>
        <taxon>Chromadorea</taxon>
        <taxon>Rhabditida</taxon>
        <taxon>Rhabditina</taxon>
        <taxon>Rhabditomorpha</taxon>
        <taxon>Rhabditoidea</taxon>
        <taxon>Rhabditidae</taxon>
        <taxon>Peloderinae</taxon>
        <taxon>Caenorhabditis</taxon>
    </lineage>
</organism>
<dbReference type="PROSITE" id="PS50967">
    <property type="entry name" value="HRDC"/>
    <property type="match status" value="1"/>
</dbReference>
<sequence>MSEEGEETTAALRKQVEELMRNAAGMVATSNAFPKTGGEFEIYNSYPTYNAYMKRQEERINIVMSKLTKSIGCAMRVPNVGSSIQEYTECVIEAQDNIAERASTLLEALKKADRDEVVKVPEFILKAAPTNKKTENEVSSAMRTFSANIGSILAQKFRERREEAAQMIVSEKPQKTYNLNVNNSIAPFISKLNEKHHAIDKRKGIVIIDEDESGKREWNGEDAEIEHPYIAEILNFKIPVSQLQTSSLQKFAKLQNTKFTMVDSIEKLEELRDHLNSVTEFAVDLEHNESRSYLGLTCLIQISTRDADFVIDPFPIWDQVGILNEPFTNPKILKVLHGSDNDVLWLQRDFGIHIVNLFDTYIAMKKLKYPKFSLAYLVSRFAAIPLDKQYQLADWRARPLRDAMLNYAREDTHYLLYCYDNLRESLIEQSEKDLKEVYNECKDLCVKVYKKPAFNPKGFMTDIKFRFTLNSRQEYALTHLYKWRDNIGRDEDESPLFVLPNHMLLGLSETLPNDINGIYVCCNPLPYFVKQRSGEILKIIKEARDVKLEKKGPSNKEVEDAQENRGILNDRMDLITSILYSKLDFSHCKFDEERGEIDIDKTEHSEYISLKDEQMSLLSILRPTITSKNLGLTNVFEEEKREKERKSILEKLDEWVTPYECYKIVMKEKEKQEEIERLEAERLKKLEGDGPKTMFSHNDPTVCRKPVFEDDEIAKSGEMKLAGSGGKSDNEEEKDAPIFDESRFSEDQILSKKSLKRKRKEARRNADISTVLGESSEAPEVSESTKKSRQEEEDEEFDYEKADISQFKKPVRDTNAEFDPFHQKFRLKNQSKKQTMRKSANRQGTINYNKKS</sequence>
<dbReference type="InterPro" id="IPR010997">
    <property type="entry name" value="HRDC-like_sf"/>
</dbReference>
<feature type="compositionally biased region" description="Polar residues" evidence="10">
    <location>
        <begin position="841"/>
        <end position="852"/>
    </location>
</feature>
<evidence type="ECO:0000256" key="6">
    <source>
        <dbReference type="ARBA" id="ARBA00022839"/>
    </source>
</evidence>
<dbReference type="InterPro" id="IPR002562">
    <property type="entry name" value="3'-5'_exonuclease_dom"/>
</dbReference>
<dbReference type="GO" id="GO:0005730">
    <property type="term" value="C:nucleolus"/>
    <property type="evidence" value="ECO:0007669"/>
    <property type="project" value="TreeGrafter"/>
</dbReference>
<name>A0A9P1IE87_9PELO</name>
<dbReference type="GO" id="GO:0071037">
    <property type="term" value="P:nuclear polyadenylation-dependent snRNA catabolic process"/>
    <property type="evidence" value="ECO:0007669"/>
    <property type="project" value="TreeGrafter"/>
</dbReference>
<dbReference type="Pfam" id="PF08066">
    <property type="entry name" value="PMC2NT"/>
    <property type="match status" value="1"/>
</dbReference>
<keyword evidence="13" id="KW-1185">Reference proteome</keyword>
<evidence type="ECO:0000256" key="3">
    <source>
        <dbReference type="ARBA" id="ARBA00022722"/>
    </source>
</evidence>
<protein>
    <recommendedName>
        <fullName evidence="9">Exosome complex component 10 homolog</fullName>
    </recommendedName>
</protein>
<reference evidence="12" key="1">
    <citation type="submission" date="2022-11" db="EMBL/GenBank/DDBJ databases">
        <authorList>
            <person name="Kikuchi T."/>
        </authorList>
    </citation>
    <scope>NUCLEOTIDE SEQUENCE</scope>
    <source>
        <strain evidence="12">PS1010</strain>
    </source>
</reference>
<dbReference type="CDD" id="cd06147">
    <property type="entry name" value="Rrp6p_like_exo"/>
    <property type="match status" value="1"/>
</dbReference>
<keyword evidence="6" id="KW-0269">Exonuclease</keyword>
<comment type="similarity">
    <text evidence="8">Belongs to the exosome component 10/RRP6 family.</text>
</comment>
<evidence type="ECO:0000259" key="11">
    <source>
        <dbReference type="PROSITE" id="PS50967"/>
    </source>
</evidence>
<dbReference type="GO" id="GO:0003727">
    <property type="term" value="F:single-stranded RNA binding"/>
    <property type="evidence" value="ECO:0007669"/>
    <property type="project" value="TreeGrafter"/>
</dbReference>
<dbReference type="InterPro" id="IPR049559">
    <property type="entry name" value="Rrp6p-like_exo"/>
</dbReference>
<dbReference type="FunFam" id="3.30.420.10:FF:000059">
    <property type="entry name" value="Exosome complex exonuclease Rrp6"/>
    <property type="match status" value="1"/>
</dbReference>
<dbReference type="SUPFAM" id="SSF53098">
    <property type="entry name" value="Ribonuclease H-like"/>
    <property type="match status" value="1"/>
</dbReference>
<dbReference type="PANTHER" id="PTHR12124:SF47">
    <property type="entry name" value="EXOSOME COMPONENT 10"/>
    <property type="match status" value="1"/>
</dbReference>
<dbReference type="InterPro" id="IPR044876">
    <property type="entry name" value="HRDC_dom_sf"/>
</dbReference>
<evidence type="ECO:0000256" key="9">
    <source>
        <dbReference type="ARBA" id="ARBA00070365"/>
    </source>
</evidence>
<keyword evidence="3" id="KW-0540">Nuclease</keyword>
<keyword evidence="2" id="KW-0698">rRNA processing</keyword>
<dbReference type="FunFam" id="1.10.150.80:FF:000001">
    <property type="entry name" value="Putative exosome component 10"/>
    <property type="match status" value="1"/>
</dbReference>
<feature type="compositionally biased region" description="Basic and acidic residues" evidence="10">
    <location>
        <begin position="735"/>
        <end position="750"/>
    </location>
</feature>
<keyword evidence="4" id="KW-0378">Hydrolase</keyword>
<dbReference type="GO" id="GO:0071035">
    <property type="term" value="P:nuclear polyadenylation-dependent rRNA catabolic process"/>
    <property type="evidence" value="ECO:0007669"/>
    <property type="project" value="TreeGrafter"/>
</dbReference>
<evidence type="ECO:0000256" key="7">
    <source>
        <dbReference type="ARBA" id="ARBA00023242"/>
    </source>
</evidence>
<feature type="region of interest" description="Disordered" evidence="10">
    <location>
        <begin position="717"/>
        <end position="852"/>
    </location>
</feature>
<keyword evidence="7" id="KW-0539">Nucleus</keyword>
<dbReference type="InterPro" id="IPR045092">
    <property type="entry name" value="Rrp6-like"/>
</dbReference>
<keyword evidence="5" id="KW-0271">Exosome</keyword>
<dbReference type="InterPro" id="IPR002121">
    <property type="entry name" value="HRDC_dom"/>
</dbReference>
<dbReference type="SUPFAM" id="SSF47819">
    <property type="entry name" value="HRDC-like"/>
    <property type="match status" value="1"/>
</dbReference>
<feature type="compositionally biased region" description="Basic and acidic residues" evidence="10">
    <location>
        <begin position="810"/>
        <end position="822"/>
    </location>
</feature>
<dbReference type="GO" id="GO:0000176">
    <property type="term" value="C:nuclear exosome (RNase complex)"/>
    <property type="evidence" value="ECO:0007669"/>
    <property type="project" value="InterPro"/>
</dbReference>
<dbReference type="Pfam" id="PF00570">
    <property type="entry name" value="HRDC"/>
    <property type="match status" value="1"/>
</dbReference>
<dbReference type="InterPro" id="IPR012337">
    <property type="entry name" value="RNaseH-like_sf"/>
</dbReference>
<dbReference type="Pfam" id="PF01612">
    <property type="entry name" value="DNA_pol_A_exo1"/>
    <property type="match status" value="1"/>
</dbReference>
<dbReference type="OrthoDB" id="2250022at2759"/>
<dbReference type="Proteomes" id="UP001152747">
    <property type="component" value="Unassembled WGS sequence"/>
</dbReference>
<comment type="subcellular location">
    <subcellularLocation>
        <location evidence="1">Nucleus</location>
    </subcellularLocation>
</comment>
<dbReference type="Gene3D" id="1.10.150.80">
    <property type="entry name" value="HRDC domain"/>
    <property type="match status" value="1"/>
</dbReference>
<dbReference type="GO" id="GO:0000166">
    <property type="term" value="F:nucleotide binding"/>
    <property type="evidence" value="ECO:0007669"/>
    <property type="project" value="InterPro"/>
</dbReference>
<dbReference type="PANTHER" id="PTHR12124">
    <property type="entry name" value="POLYMYOSITIS/SCLERODERMA AUTOANTIGEN-RELATED"/>
    <property type="match status" value="1"/>
</dbReference>